<dbReference type="EMBL" id="JAGTXO010000022">
    <property type="protein sequence ID" value="KAG8462196.1"/>
    <property type="molecule type" value="Genomic_DNA"/>
</dbReference>
<dbReference type="InterPro" id="IPR015946">
    <property type="entry name" value="KH_dom-like_a/b"/>
</dbReference>
<dbReference type="Proteomes" id="UP000751190">
    <property type="component" value="Unassembled WGS sequence"/>
</dbReference>
<reference evidence="1" key="1">
    <citation type="submission" date="2021-05" db="EMBL/GenBank/DDBJ databases">
        <title>The genome of the haptophyte Pavlova lutheri (Diacronema luteri, Pavlovales) - a model for lipid biosynthesis in eukaryotic algae.</title>
        <authorList>
            <person name="Hulatt C.J."/>
            <person name="Posewitz M.C."/>
        </authorList>
    </citation>
    <scope>NUCLEOTIDE SEQUENCE</scope>
    <source>
        <strain evidence="1">NIVA-4/92</strain>
    </source>
</reference>
<evidence type="ECO:0000313" key="2">
    <source>
        <dbReference type="Proteomes" id="UP000751190"/>
    </source>
</evidence>
<dbReference type="PANTHER" id="PTHR39624:SF2">
    <property type="entry name" value="OSMC-LIKE PROTEIN"/>
    <property type="match status" value="1"/>
</dbReference>
<comment type="caution">
    <text evidence="1">The sequence shown here is derived from an EMBL/GenBank/DDBJ whole genome shotgun (WGS) entry which is preliminary data.</text>
</comment>
<organism evidence="1 2">
    <name type="scientific">Diacronema lutheri</name>
    <name type="common">Unicellular marine alga</name>
    <name type="synonym">Monochrysis lutheri</name>
    <dbReference type="NCBI Taxonomy" id="2081491"/>
    <lineage>
        <taxon>Eukaryota</taxon>
        <taxon>Haptista</taxon>
        <taxon>Haptophyta</taxon>
        <taxon>Pavlovophyceae</taxon>
        <taxon>Pavlovales</taxon>
        <taxon>Pavlovaceae</taxon>
        <taxon>Diacronema</taxon>
    </lineage>
</organism>
<name>A0A8J5XB52_DIALT</name>
<dbReference type="SUPFAM" id="SSF82784">
    <property type="entry name" value="OsmC-like"/>
    <property type="match status" value="1"/>
</dbReference>
<dbReference type="AlphaFoldDB" id="A0A8J5XB52"/>
<proteinExistence type="predicted"/>
<evidence type="ECO:0000313" key="1">
    <source>
        <dbReference type="EMBL" id="KAG8462196.1"/>
    </source>
</evidence>
<accession>A0A8J5XB52</accession>
<keyword evidence="2" id="KW-1185">Reference proteome</keyword>
<dbReference type="InterPro" id="IPR003718">
    <property type="entry name" value="OsmC/Ohr_fam"/>
</dbReference>
<dbReference type="OrthoDB" id="10249433at2759"/>
<dbReference type="Pfam" id="PF02566">
    <property type="entry name" value="OsmC"/>
    <property type="match status" value="1"/>
</dbReference>
<gene>
    <name evidence="1" type="ORF">KFE25_011646</name>
</gene>
<evidence type="ECO:0008006" key="3">
    <source>
        <dbReference type="Google" id="ProtNLM"/>
    </source>
</evidence>
<protein>
    <recommendedName>
        <fullName evidence="3">OsmC family protein</fullName>
    </recommendedName>
</protein>
<dbReference type="Gene3D" id="3.30.300.20">
    <property type="match status" value="1"/>
</dbReference>
<dbReference type="InterPro" id="IPR036102">
    <property type="entry name" value="OsmC/Ohrsf"/>
</dbReference>
<dbReference type="PANTHER" id="PTHR39624">
    <property type="entry name" value="PROTEIN INVOLVED IN RIMO-MEDIATED BETA-METHYLTHIOLATION OF RIBOSOMAL PROTEIN S12 YCAO"/>
    <property type="match status" value="1"/>
</dbReference>
<sequence>MISSAVRRLSVRVSSAASAPNAARSPFAHTVIVGDKHRLLADEPIALGGSDSGPSPYDLLLASLGACTGMTLRMYAERKALPLLGVDVTLTHAKVYADDCAGCADKPKKIDRISRTITLHGPELSAEQRKRLLQIADMCPVHRTLEASAKVVTQLAPN</sequence>